<feature type="DNA-binding region" description="H-T-H motif" evidence="4">
    <location>
        <begin position="29"/>
        <end position="48"/>
    </location>
</feature>
<dbReference type="KEGG" id="vta:B0490"/>
<keyword evidence="1" id="KW-0805">Transcription regulation</keyword>
<dbReference type="GO" id="GO:0003677">
    <property type="term" value="F:DNA binding"/>
    <property type="evidence" value="ECO:0007669"/>
    <property type="project" value="UniProtKB-UniRule"/>
</dbReference>
<gene>
    <name evidence="6" type="ORF">VTAP4600_B0490</name>
</gene>
<evidence type="ECO:0000256" key="4">
    <source>
        <dbReference type="PROSITE-ProRule" id="PRU00335"/>
    </source>
</evidence>
<dbReference type="Pfam" id="PF16925">
    <property type="entry name" value="TetR_C_13"/>
    <property type="match status" value="1"/>
</dbReference>
<dbReference type="InterPro" id="IPR009057">
    <property type="entry name" value="Homeodomain-like_sf"/>
</dbReference>
<dbReference type="Gene3D" id="1.10.357.10">
    <property type="entry name" value="Tetracycline Repressor, domain 2"/>
    <property type="match status" value="1"/>
</dbReference>
<dbReference type="PROSITE" id="PS50977">
    <property type="entry name" value="HTH_TETR_2"/>
    <property type="match status" value="1"/>
</dbReference>
<dbReference type="InterPro" id="IPR036271">
    <property type="entry name" value="Tet_transcr_reg_TetR-rel_C_sf"/>
</dbReference>
<sequence>MRKNTKFDREQVVDKAKDLYWEKGFHATSMRNLQDVIDMRPGSIYATFGSKEGLFKEALARYTELGIAQLAQCRAESATPIEALTVFVKHLVLKTQRDAPNGMCMLAKTVAELTDDHADLLAEAKRSLKTMEAEFAKLIVEAQEMGEVSKEKSAEQLARHVQVQISGLRIYAKANDGDAPLEQMVEEVFSHYPF</sequence>
<name>A0A2N8ZJM3_9VIBR</name>
<keyword evidence="7" id="KW-1185">Reference proteome</keyword>
<evidence type="ECO:0000256" key="2">
    <source>
        <dbReference type="ARBA" id="ARBA00023125"/>
    </source>
</evidence>
<keyword evidence="3" id="KW-0804">Transcription</keyword>
<dbReference type="InterPro" id="IPR011075">
    <property type="entry name" value="TetR_C"/>
</dbReference>
<dbReference type="OrthoDB" id="270177at2"/>
<dbReference type="SUPFAM" id="SSF48498">
    <property type="entry name" value="Tetracyclin repressor-like, C-terminal domain"/>
    <property type="match status" value="1"/>
</dbReference>
<proteinExistence type="predicted"/>
<evidence type="ECO:0000256" key="1">
    <source>
        <dbReference type="ARBA" id="ARBA00023015"/>
    </source>
</evidence>
<evidence type="ECO:0000313" key="7">
    <source>
        <dbReference type="Proteomes" id="UP000235828"/>
    </source>
</evidence>
<evidence type="ECO:0000256" key="3">
    <source>
        <dbReference type="ARBA" id="ARBA00023163"/>
    </source>
</evidence>
<dbReference type="AlphaFoldDB" id="A0A2N8ZJM3"/>
<accession>A0A2N8ZJM3</accession>
<dbReference type="Proteomes" id="UP000235828">
    <property type="component" value="Chromosome B"/>
</dbReference>
<dbReference type="Pfam" id="PF00440">
    <property type="entry name" value="TetR_N"/>
    <property type="match status" value="1"/>
</dbReference>
<protein>
    <submittedName>
        <fullName evidence="6">Transcriptional regulator, TetR family protein</fullName>
    </submittedName>
</protein>
<dbReference type="PANTHER" id="PTHR47506:SF8">
    <property type="entry name" value="REPRESSOR OF PUTATIVE XENOBIOTIC REDUCTASE TETR FAMILY-RELATED"/>
    <property type="match status" value="1"/>
</dbReference>
<dbReference type="Gene3D" id="1.10.10.60">
    <property type="entry name" value="Homeodomain-like"/>
    <property type="match status" value="1"/>
</dbReference>
<evidence type="ECO:0000313" key="6">
    <source>
        <dbReference type="EMBL" id="SON52101.1"/>
    </source>
</evidence>
<organism evidence="6 7">
    <name type="scientific">Vibrio tapetis subsp. tapetis</name>
    <dbReference type="NCBI Taxonomy" id="1671868"/>
    <lineage>
        <taxon>Bacteria</taxon>
        <taxon>Pseudomonadati</taxon>
        <taxon>Pseudomonadota</taxon>
        <taxon>Gammaproteobacteria</taxon>
        <taxon>Vibrionales</taxon>
        <taxon>Vibrionaceae</taxon>
        <taxon>Vibrio</taxon>
    </lineage>
</organism>
<dbReference type="EMBL" id="LT960612">
    <property type="protein sequence ID" value="SON52101.1"/>
    <property type="molecule type" value="Genomic_DNA"/>
</dbReference>
<dbReference type="InterPro" id="IPR001647">
    <property type="entry name" value="HTH_TetR"/>
</dbReference>
<reference evidence="6 7" key="1">
    <citation type="submission" date="2017-10" db="EMBL/GenBank/DDBJ databases">
        <authorList>
            <person name="Banno H."/>
            <person name="Chua N.-H."/>
        </authorList>
    </citation>
    <scope>NUCLEOTIDE SEQUENCE [LARGE SCALE GENOMIC DNA]</scope>
    <source>
        <strain evidence="6">Vibrio tapetis CECT4600</strain>
    </source>
</reference>
<evidence type="ECO:0000259" key="5">
    <source>
        <dbReference type="PROSITE" id="PS50977"/>
    </source>
</evidence>
<dbReference type="PANTHER" id="PTHR47506">
    <property type="entry name" value="TRANSCRIPTIONAL REGULATORY PROTEIN"/>
    <property type="match status" value="1"/>
</dbReference>
<dbReference type="SUPFAM" id="SSF46689">
    <property type="entry name" value="Homeodomain-like"/>
    <property type="match status" value="1"/>
</dbReference>
<keyword evidence="2 4" id="KW-0238">DNA-binding</keyword>
<feature type="domain" description="HTH tetR-type" evidence="5">
    <location>
        <begin position="6"/>
        <end position="66"/>
    </location>
</feature>
<dbReference type="RefSeq" id="WP_102524427.1">
    <property type="nucleotide sequence ID" value="NZ_LT960612.1"/>
</dbReference>